<organism evidence="2 3">
    <name type="scientific">Lysobacter auxotrophicus</name>
    <dbReference type="NCBI Taxonomy" id="2992573"/>
    <lineage>
        <taxon>Bacteria</taxon>
        <taxon>Pseudomonadati</taxon>
        <taxon>Pseudomonadota</taxon>
        <taxon>Gammaproteobacteria</taxon>
        <taxon>Lysobacterales</taxon>
        <taxon>Lysobacteraceae</taxon>
        <taxon>Lysobacter</taxon>
    </lineage>
</organism>
<reference evidence="2 3" key="1">
    <citation type="journal article" date="2023" name="Int. J. Syst. Evol. Microbiol.">
        <title>Physiological and genomic analyses of cobalamin (vitamin B12)-auxotrophy of Lysobacter auxotrophicus sp. nov., a methionine-auxotrophic chitinolytic bacterium isolated from chitin-treated soil.</title>
        <authorList>
            <person name="Saito A."/>
            <person name="Dohra H."/>
            <person name="Hamada M."/>
            <person name="Moriuchi R."/>
            <person name="Kotsuchibashi Y."/>
            <person name="Mori K."/>
        </authorList>
    </citation>
    <scope>NUCLEOTIDE SEQUENCE [LARGE SCALE GENOMIC DNA]</scope>
    <source>
        <strain evidence="2 3">5-21a</strain>
    </source>
</reference>
<dbReference type="Pfam" id="PF07396">
    <property type="entry name" value="Porin_O_P"/>
    <property type="match status" value="1"/>
</dbReference>
<dbReference type="Proteomes" id="UP001317822">
    <property type="component" value="Chromosome"/>
</dbReference>
<evidence type="ECO:0000313" key="2">
    <source>
        <dbReference type="EMBL" id="BDU16016.1"/>
    </source>
</evidence>
<evidence type="ECO:0000313" key="3">
    <source>
        <dbReference type="Proteomes" id="UP001317822"/>
    </source>
</evidence>
<dbReference type="Gene3D" id="2.40.160.10">
    <property type="entry name" value="Porin"/>
    <property type="match status" value="1"/>
</dbReference>
<proteinExistence type="predicted"/>
<name>A0ABM8DBX5_9GAMM</name>
<dbReference type="InterPro" id="IPR010870">
    <property type="entry name" value="Porin_O/P"/>
</dbReference>
<dbReference type="SUPFAM" id="SSF56935">
    <property type="entry name" value="Porins"/>
    <property type="match status" value="1"/>
</dbReference>
<dbReference type="InterPro" id="IPR023614">
    <property type="entry name" value="Porin_dom_sf"/>
</dbReference>
<keyword evidence="3" id="KW-1185">Reference proteome</keyword>
<protein>
    <submittedName>
        <fullName evidence="2">Porin</fullName>
    </submittedName>
</protein>
<evidence type="ECO:0000256" key="1">
    <source>
        <dbReference type="SAM" id="SignalP"/>
    </source>
</evidence>
<sequence length="428" mass="47143">MKLSRSTLSVALLAALVAPAAHAEIALDVIGNSEVSFEGLVQADYNYFDSDFTDLNVGGDQLDGRDSDNELRRAELVLKGKGPGNFEWVVGYDAKADKWLDVNAKYKIGGNSNHFFQLGQFKQPNSLEELSSTKNNDFISKAMVTNTYGVARRLGAQYGIGDNNWSLTTSFFTRELTEHPAPTPHGPGWGVRGTFAPINESGNIVHLGLSYVNYDSFQDTVRIRTRPQADLAGTRLVDSGNMTNVDRQATIGGEAMWITGPFKLQSEYMQSTVERYDNGNPRQSKDFDSSSWYVSGLWNITGETWGYKGGVPTTGLPDEPASGMWQLGARFDSIDLDDGVIIPAANPTAAAAVDGVLGGQMDSWTVGVNWYWRSNFKFMLNYVMVDSSRFYARTPATGLVDPADQGQLVNRKVDDNPNVIEARVQFYW</sequence>
<gene>
    <name evidence="2" type="ORF">LA521A_12170</name>
</gene>
<feature type="signal peptide" evidence="1">
    <location>
        <begin position="1"/>
        <end position="23"/>
    </location>
</feature>
<keyword evidence="1" id="KW-0732">Signal</keyword>
<feature type="chain" id="PRO_5045153820" evidence="1">
    <location>
        <begin position="24"/>
        <end position="428"/>
    </location>
</feature>
<dbReference type="EMBL" id="AP027041">
    <property type="protein sequence ID" value="BDU16016.1"/>
    <property type="molecule type" value="Genomic_DNA"/>
</dbReference>
<dbReference type="RefSeq" id="WP_281781443.1">
    <property type="nucleotide sequence ID" value="NZ_AP027041.1"/>
</dbReference>
<accession>A0ABM8DBX5</accession>